<accession>A0A399D6C8</accession>
<name>A0A399D6C8_9BACT</name>
<reference evidence="2 3" key="1">
    <citation type="journal article" date="2015" name="Int. J. Syst. Evol. Microbiol.">
        <title>Mariniphaga sediminis sp. nov., isolated from coastal sediment.</title>
        <authorList>
            <person name="Wang F.Q."/>
            <person name="Shen Q.Y."/>
            <person name="Chen G.J."/>
            <person name="Du Z.J."/>
        </authorList>
    </citation>
    <scope>NUCLEOTIDE SEQUENCE [LARGE SCALE GENOMIC DNA]</scope>
    <source>
        <strain evidence="2 3">SY21</strain>
    </source>
</reference>
<dbReference type="InterPro" id="IPR035923">
    <property type="entry name" value="TT1751-like_sf"/>
</dbReference>
<evidence type="ECO:0000313" key="2">
    <source>
        <dbReference type="EMBL" id="RIH66748.1"/>
    </source>
</evidence>
<keyword evidence="3" id="KW-1185">Reference proteome</keyword>
<dbReference type="EMBL" id="QWET01000002">
    <property type="protein sequence ID" value="RIH66748.1"/>
    <property type="molecule type" value="Genomic_DNA"/>
</dbReference>
<dbReference type="Proteomes" id="UP000266441">
    <property type="component" value="Unassembled WGS sequence"/>
</dbReference>
<dbReference type="CDD" id="cd14797">
    <property type="entry name" value="DUF302"/>
    <property type="match status" value="1"/>
</dbReference>
<sequence>MSYFFNTVVKNKSFEEVLDVVKEELGKEGFGVPAEIDMQATFKQKLNVDFRKYKILGACNPSFAHKAVLSEKNIGVLLPCSVIVQEHENGDVEVAAVDAKASMLAVKNDTVQDIATEIAGRLKRVIENLS</sequence>
<dbReference type="PIRSF" id="PIRSF021774">
    <property type="entry name" value="UCP021774"/>
    <property type="match status" value="1"/>
</dbReference>
<comment type="caution">
    <text evidence="2">The sequence shown here is derived from an EMBL/GenBank/DDBJ whole genome shotgun (WGS) entry which is preliminary data.</text>
</comment>
<dbReference type="AlphaFoldDB" id="A0A399D6C8"/>
<dbReference type="Pfam" id="PF03625">
    <property type="entry name" value="DUF302"/>
    <property type="match status" value="1"/>
</dbReference>
<dbReference type="Gene3D" id="3.30.310.70">
    <property type="entry name" value="TT1751-like domain"/>
    <property type="match status" value="1"/>
</dbReference>
<evidence type="ECO:0000313" key="3">
    <source>
        <dbReference type="Proteomes" id="UP000266441"/>
    </source>
</evidence>
<protein>
    <submittedName>
        <fullName evidence="2">DUF302 domain-containing protein</fullName>
    </submittedName>
</protein>
<dbReference type="SUPFAM" id="SSF103247">
    <property type="entry name" value="TT1751-like"/>
    <property type="match status" value="1"/>
</dbReference>
<dbReference type="RefSeq" id="WP_119348620.1">
    <property type="nucleotide sequence ID" value="NZ_QWET01000002.1"/>
</dbReference>
<feature type="domain" description="DUF302" evidence="1">
    <location>
        <begin position="36"/>
        <end position="98"/>
    </location>
</feature>
<gene>
    <name evidence="2" type="ORF">D1164_03900</name>
</gene>
<proteinExistence type="predicted"/>
<dbReference type="InterPro" id="IPR016796">
    <property type="entry name" value="UCP021774"/>
</dbReference>
<evidence type="ECO:0000259" key="1">
    <source>
        <dbReference type="Pfam" id="PF03625"/>
    </source>
</evidence>
<dbReference type="PANTHER" id="PTHR38342">
    <property type="entry name" value="SLR5037 PROTEIN"/>
    <property type="match status" value="1"/>
</dbReference>
<dbReference type="PANTHER" id="PTHR38342:SF1">
    <property type="entry name" value="SLR5037 PROTEIN"/>
    <property type="match status" value="1"/>
</dbReference>
<dbReference type="InterPro" id="IPR005180">
    <property type="entry name" value="DUF302"/>
</dbReference>
<organism evidence="2 3">
    <name type="scientific">Mariniphaga sediminis</name>
    <dbReference type="NCBI Taxonomy" id="1628158"/>
    <lineage>
        <taxon>Bacteria</taxon>
        <taxon>Pseudomonadati</taxon>
        <taxon>Bacteroidota</taxon>
        <taxon>Bacteroidia</taxon>
        <taxon>Marinilabiliales</taxon>
        <taxon>Prolixibacteraceae</taxon>
        <taxon>Mariniphaga</taxon>
    </lineage>
</organism>
<dbReference type="OrthoDB" id="9791067at2"/>